<comment type="caution">
    <text evidence="2">The sequence shown here is derived from an EMBL/GenBank/DDBJ whole genome shotgun (WGS) entry which is preliminary data.</text>
</comment>
<proteinExistence type="inferred from homology"/>
<dbReference type="Pfam" id="PF04908">
    <property type="entry name" value="SH3BGR"/>
    <property type="match status" value="1"/>
</dbReference>
<evidence type="ECO:0000313" key="3">
    <source>
        <dbReference type="Proteomes" id="UP000789375"/>
    </source>
</evidence>
<dbReference type="PROSITE" id="PS51354">
    <property type="entry name" value="GLUTAREDOXIN_2"/>
    <property type="match status" value="1"/>
</dbReference>
<dbReference type="SUPFAM" id="SSF52833">
    <property type="entry name" value="Thioredoxin-like"/>
    <property type="match status" value="1"/>
</dbReference>
<dbReference type="PANTHER" id="PTHR12232">
    <property type="entry name" value="SH3 DOMAIN-BINDING GLUTAMIC ACID-RICH-LIKE PROTEIN"/>
    <property type="match status" value="1"/>
</dbReference>
<organism evidence="2 3">
    <name type="scientific">Funneliformis mosseae</name>
    <name type="common">Endomycorrhizal fungus</name>
    <name type="synonym">Glomus mosseae</name>
    <dbReference type="NCBI Taxonomy" id="27381"/>
    <lineage>
        <taxon>Eukaryota</taxon>
        <taxon>Fungi</taxon>
        <taxon>Fungi incertae sedis</taxon>
        <taxon>Mucoromycota</taxon>
        <taxon>Glomeromycotina</taxon>
        <taxon>Glomeromycetes</taxon>
        <taxon>Glomerales</taxon>
        <taxon>Glomeraceae</taxon>
        <taxon>Funneliformis</taxon>
    </lineage>
</organism>
<dbReference type="AlphaFoldDB" id="A0A9N8V6H0"/>
<evidence type="ECO:0000256" key="1">
    <source>
        <dbReference type="ARBA" id="ARBA00007764"/>
    </source>
</evidence>
<dbReference type="InterPro" id="IPR051033">
    <property type="entry name" value="SH3BGR"/>
</dbReference>
<dbReference type="InterPro" id="IPR006993">
    <property type="entry name" value="Glut_rich_SH3-bd"/>
</dbReference>
<dbReference type="Gene3D" id="3.40.30.10">
    <property type="entry name" value="Glutaredoxin"/>
    <property type="match status" value="1"/>
</dbReference>
<dbReference type="Proteomes" id="UP000789375">
    <property type="component" value="Unassembled WGS sequence"/>
</dbReference>
<reference evidence="2" key="1">
    <citation type="submission" date="2021-06" db="EMBL/GenBank/DDBJ databases">
        <authorList>
            <person name="Kallberg Y."/>
            <person name="Tangrot J."/>
            <person name="Rosling A."/>
        </authorList>
    </citation>
    <scope>NUCLEOTIDE SEQUENCE</scope>
    <source>
        <strain evidence="2">87-6 pot B 2015</strain>
    </source>
</reference>
<dbReference type="PANTHER" id="PTHR12232:SF0">
    <property type="entry name" value="THIOREDOXIN DOMAIN-CONTAINING PROTEIN"/>
    <property type="match status" value="1"/>
</dbReference>
<gene>
    <name evidence="2" type="ORF">FMOSSE_LOCUS712</name>
</gene>
<dbReference type="InterPro" id="IPR036249">
    <property type="entry name" value="Thioredoxin-like_sf"/>
</dbReference>
<dbReference type="GO" id="GO:0005737">
    <property type="term" value="C:cytoplasm"/>
    <property type="evidence" value="ECO:0007669"/>
    <property type="project" value="TreeGrafter"/>
</dbReference>
<keyword evidence="3" id="KW-1185">Reference proteome</keyword>
<comment type="similarity">
    <text evidence="1">Belongs to the SH3BGR family.</text>
</comment>
<protein>
    <submittedName>
        <fullName evidence="2">529_t:CDS:1</fullName>
    </submittedName>
</protein>
<evidence type="ECO:0000313" key="2">
    <source>
        <dbReference type="EMBL" id="CAG8439760.1"/>
    </source>
</evidence>
<dbReference type="EMBL" id="CAJVPP010000073">
    <property type="protein sequence ID" value="CAG8439760.1"/>
    <property type="molecule type" value="Genomic_DNA"/>
</dbReference>
<sequence length="98" mass="11244">MTEETKVRVKIYGSSVAGNIFVKSNQLWLEQVLKQNKIGFEFVDVAADEDGLKYMRRKNGGEKDLPQIFVDGEFKGVFKDFQEAVEHKEVTKFLGLQK</sequence>
<name>A0A9N8V6H0_FUNMO</name>
<accession>A0A9N8V6H0</accession>